<proteinExistence type="predicted"/>
<evidence type="ECO:0000313" key="2">
    <source>
        <dbReference type="Proteomes" id="UP001234343"/>
    </source>
</evidence>
<evidence type="ECO:0000313" key="1">
    <source>
        <dbReference type="EMBL" id="MDM7859135.1"/>
    </source>
</evidence>
<reference evidence="1 2" key="1">
    <citation type="submission" date="2023-06" db="EMBL/GenBank/DDBJ databases">
        <title>Alteromonas sp. ASW11-36 isolated from intertidal sand.</title>
        <authorList>
            <person name="Li Y."/>
        </authorList>
    </citation>
    <scope>NUCLEOTIDE SEQUENCE [LARGE SCALE GENOMIC DNA]</scope>
    <source>
        <strain evidence="1 2">ASW11-36</strain>
    </source>
</reference>
<dbReference type="EMBL" id="JAUCBP010000001">
    <property type="protein sequence ID" value="MDM7859135.1"/>
    <property type="molecule type" value="Genomic_DNA"/>
</dbReference>
<name>A0ABT7SSG1_9ALTE</name>
<organism evidence="1 2">
    <name type="scientific">Alteromonas arenosi</name>
    <dbReference type="NCBI Taxonomy" id="3055817"/>
    <lineage>
        <taxon>Bacteria</taxon>
        <taxon>Pseudomonadati</taxon>
        <taxon>Pseudomonadota</taxon>
        <taxon>Gammaproteobacteria</taxon>
        <taxon>Alteromonadales</taxon>
        <taxon>Alteromonadaceae</taxon>
        <taxon>Alteromonas/Salinimonas group</taxon>
        <taxon>Alteromonas</taxon>
    </lineage>
</organism>
<gene>
    <name evidence="1" type="ORF">QTP81_00775</name>
</gene>
<accession>A0ABT7SSG1</accession>
<dbReference type="RefSeq" id="WP_289363043.1">
    <property type="nucleotide sequence ID" value="NZ_JAUCBP010000001.1"/>
</dbReference>
<dbReference type="Proteomes" id="UP001234343">
    <property type="component" value="Unassembled WGS sequence"/>
</dbReference>
<keyword evidence="2" id="KW-1185">Reference proteome</keyword>
<comment type="caution">
    <text evidence="1">The sequence shown here is derived from an EMBL/GenBank/DDBJ whole genome shotgun (WGS) entry which is preliminary data.</text>
</comment>
<protein>
    <submittedName>
        <fullName evidence="1">Type II secretory pathway protein</fullName>
    </submittedName>
</protein>
<sequence>MLIISLFVILVLALLGIAMTRMLAATSQATVIEVSGLRALTAAQTGAQVLLQQTFPLNSPIQVCSTTITSPASFSNIEGLAGCSYIATCTTESVDKNGVANNYYRFSSIGQCIVGEVVVSRQVSLDAMQEQP</sequence>